<dbReference type="InterPro" id="IPR000182">
    <property type="entry name" value="GNAT_dom"/>
</dbReference>
<evidence type="ECO:0000313" key="5">
    <source>
        <dbReference type="Proteomes" id="UP000182235"/>
    </source>
</evidence>
<proteinExistence type="predicted"/>
<keyword evidence="5" id="KW-1185">Reference proteome</keyword>
<feature type="domain" description="N-acetyltransferase" evidence="3">
    <location>
        <begin position="18"/>
        <end position="187"/>
    </location>
</feature>
<dbReference type="InterPro" id="IPR016181">
    <property type="entry name" value="Acyl_CoA_acyltransferase"/>
</dbReference>
<comment type="caution">
    <text evidence="4">The sequence shown here is derived from an EMBL/GenBank/DDBJ whole genome shotgun (WGS) entry which is preliminary data.</text>
</comment>
<keyword evidence="1" id="KW-0808">Transferase</keyword>
<evidence type="ECO:0000259" key="3">
    <source>
        <dbReference type="PROSITE" id="PS51186"/>
    </source>
</evidence>
<dbReference type="PROSITE" id="PS51186">
    <property type="entry name" value="GNAT"/>
    <property type="match status" value="1"/>
</dbReference>
<dbReference type="Pfam" id="PF00583">
    <property type="entry name" value="Acetyltransf_1"/>
    <property type="match status" value="1"/>
</dbReference>
<dbReference type="InterPro" id="IPR050832">
    <property type="entry name" value="Bact_Acetyltransf"/>
</dbReference>
<evidence type="ECO:0000256" key="2">
    <source>
        <dbReference type="ARBA" id="ARBA00023315"/>
    </source>
</evidence>
<sequence>MATTIHVLDRDWDHPDSIMLRQAQRSELAVRYNTPDSEYGPKPSKEDITAFVVAYIGVKPVACGALRSLDKLAIYRNDDADINQQTQIEAPQSQPFITATPPLPAEGEVKRMFVLPELRGKKLGIASIILEALHERGRNRGWRKLVCETGKLQPDAVRFYMREGYKPIENYGHYVGSELSVCFEREI</sequence>
<reference evidence="4 5" key="1">
    <citation type="submission" date="2015-07" db="EMBL/GenBank/DDBJ databases">
        <title>Emmonsia species relationships and genome sequence.</title>
        <authorList>
            <consortium name="The Broad Institute Genomics Platform"/>
            <person name="Cuomo C.A."/>
            <person name="Munoz J.F."/>
            <person name="Imamovic A."/>
            <person name="Priest M.E."/>
            <person name="Young S."/>
            <person name="Clay O.K."/>
            <person name="McEwen J.G."/>
        </authorList>
    </citation>
    <scope>NUCLEOTIDE SEQUENCE [LARGE SCALE GENOMIC DNA]</scope>
    <source>
        <strain evidence="4 5">UAMH 9510</strain>
    </source>
</reference>
<accession>A0A1J9PDQ9</accession>
<gene>
    <name evidence="4" type="ORF">AJ78_05477</name>
</gene>
<dbReference type="OrthoDB" id="41532at2759"/>
<dbReference type="VEuPathDB" id="FungiDB:AJ78_05477"/>
<name>A0A1J9PDQ9_9EURO</name>
<dbReference type="PANTHER" id="PTHR43877">
    <property type="entry name" value="AMINOALKYLPHOSPHONATE N-ACETYLTRANSFERASE-RELATED-RELATED"/>
    <property type="match status" value="1"/>
</dbReference>
<protein>
    <recommendedName>
        <fullName evidence="3">N-acetyltransferase domain-containing protein</fullName>
    </recommendedName>
</protein>
<keyword evidence="2" id="KW-0012">Acyltransferase</keyword>
<organism evidence="4 5">
    <name type="scientific">Emergomyces pasteurianus Ep9510</name>
    <dbReference type="NCBI Taxonomy" id="1447872"/>
    <lineage>
        <taxon>Eukaryota</taxon>
        <taxon>Fungi</taxon>
        <taxon>Dikarya</taxon>
        <taxon>Ascomycota</taxon>
        <taxon>Pezizomycotina</taxon>
        <taxon>Eurotiomycetes</taxon>
        <taxon>Eurotiomycetidae</taxon>
        <taxon>Onygenales</taxon>
        <taxon>Ajellomycetaceae</taxon>
        <taxon>Emergomyces</taxon>
    </lineage>
</organism>
<dbReference type="EMBL" id="LGRN01000240">
    <property type="protein sequence ID" value="OJD14150.1"/>
    <property type="molecule type" value="Genomic_DNA"/>
</dbReference>
<dbReference type="Gene3D" id="3.40.630.30">
    <property type="match status" value="1"/>
</dbReference>
<dbReference type="STRING" id="1447872.A0A1J9PDQ9"/>
<dbReference type="PANTHER" id="PTHR43877:SF2">
    <property type="entry name" value="AMINOALKYLPHOSPHONATE N-ACETYLTRANSFERASE-RELATED"/>
    <property type="match status" value="1"/>
</dbReference>
<dbReference type="SUPFAM" id="SSF55729">
    <property type="entry name" value="Acyl-CoA N-acyltransferases (Nat)"/>
    <property type="match status" value="1"/>
</dbReference>
<dbReference type="GO" id="GO:0016747">
    <property type="term" value="F:acyltransferase activity, transferring groups other than amino-acyl groups"/>
    <property type="evidence" value="ECO:0007669"/>
    <property type="project" value="InterPro"/>
</dbReference>
<evidence type="ECO:0000256" key="1">
    <source>
        <dbReference type="ARBA" id="ARBA00022679"/>
    </source>
</evidence>
<dbReference type="AlphaFoldDB" id="A0A1J9PDQ9"/>
<evidence type="ECO:0000313" key="4">
    <source>
        <dbReference type="EMBL" id="OJD14150.1"/>
    </source>
</evidence>
<dbReference type="Proteomes" id="UP000182235">
    <property type="component" value="Unassembled WGS sequence"/>
</dbReference>
<dbReference type="CDD" id="cd04301">
    <property type="entry name" value="NAT_SF"/>
    <property type="match status" value="1"/>
</dbReference>